<accession>A0ABS5IWN0</accession>
<protein>
    <submittedName>
        <fullName evidence="3">SRPBCC domain-containing protein</fullName>
    </submittedName>
</protein>
<dbReference type="SUPFAM" id="SSF55961">
    <property type="entry name" value="Bet v1-like"/>
    <property type="match status" value="1"/>
</dbReference>
<gene>
    <name evidence="3" type="ORF">KE626_07690</name>
</gene>
<dbReference type="RefSeq" id="WP_211972292.1">
    <property type="nucleotide sequence ID" value="NZ_CBFHAM010000020.1"/>
</dbReference>
<evidence type="ECO:0000259" key="2">
    <source>
        <dbReference type="Pfam" id="PF08327"/>
    </source>
</evidence>
<dbReference type="InterPro" id="IPR013538">
    <property type="entry name" value="ASHA1/2-like_C"/>
</dbReference>
<keyword evidence="4" id="KW-1185">Reference proteome</keyword>
<dbReference type="Pfam" id="PF08327">
    <property type="entry name" value="AHSA1"/>
    <property type="match status" value="1"/>
</dbReference>
<evidence type="ECO:0000313" key="4">
    <source>
        <dbReference type="Proteomes" id="UP000676386"/>
    </source>
</evidence>
<proteinExistence type="inferred from homology"/>
<dbReference type="InterPro" id="IPR023393">
    <property type="entry name" value="START-like_dom_sf"/>
</dbReference>
<name>A0ABS5IWN0_9BACT</name>
<evidence type="ECO:0000313" key="3">
    <source>
        <dbReference type="EMBL" id="MBS0027186.1"/>
    </source>
</evidence>
<comment type="caution">
    <text evidence="3">The sequence shown here is derived from an EMBL/GenBank/DDBJ whole genome shotgun (WGS) entry which is preliminary data.</text>
</comment>
<dbReference type="EMBL" id="JAGTXB010000003">
    <property type="protein sequence ID" value="MBS0027186.1"/>
    <property type="molecule type" value="Genomic_DNA"/>
</dbReference>
<evidence type="ECO:0000256" key="1">
    <source>
        <dbReference type="ARBA" id="ARBA00006817"/>
    </source>
</evidence>
<dbReference type="Proteomes" id="UP000676386">
    <property type="component" value="Unassembled WGS sequence"/>
</dbReference>
<feature type="domain" description="Activator of Hsp90 ATPase homologue 1/2-like C-terminal" evidence="2">
    <location>
        <begin position="22"/>
        <end position="153"/>
    </location>
</feature>
<sequence length="157" mass="18165">METKIDAGEDKQELIITRAFNLPLDLLFKAHAEPEIIGQWMSHELGTTRVKQENKKFGNWQAETTDPEGNKLFVAVGVMLEFIPNEKITRTFEIENGPFPVQLEFMEFEKLTTHTSKLTMQMIFKSVSIRDQLLKTSFAKGINMAHNRIEKFFSKNQ</sequence>
<organism evidence="3 4">
    <name type="scientific">Chitinophaga hostae</name>
    <dbReference type="NCBI Taxonomy" id="2831022"/>
    <lineage>
        <taxon>Bacteria</taxon>
        <taxon>Pseudomonadati</taxon>
        <taxon>Bacteroidota</taxon>
        <taxon>Chitinophagia</taxon>
        <taxon>Chitinophagales</taxon>
        <taxon>Chitinophagaceae</taxon>
        <taxon>Chitinophaga</taxon>
    </lineage>
</organism>
<dbReference type="Gene3D" id="3.30.530.20">
    <property type="match status" value="1"/>
</dbReference>
<comment type="similarity">
    <text evidence="1">Belongs to the AHA1 family.</text>
</comment>
<reference evidence="3 4" key="1">
    <citation type="submission" date="2021-04" db="EMBL/GenBank/DDBJ databases">
        <title>Chitinophaga sp. nov., isolated from the rhizosphere soil.</title>
        <authorList>
            <person name="He S."/>
        </authorList>
    </citation>
    <scope>NUCLEOTIDE SEQUENCE [LARGE SCALE GENOMIC DNA]</scope>
    <source>
        <strain evidence="3 4">2R12</strain>
    </source>
</reference>